<organism evidence="1 2">
    <name type="scientific">Trichonephila inaurata madagascariensis</name>
    <dbReference type="NCBI Taxonomy" id="2747483"/>
    <lineage>
        <taxon>Eukaryota</taxon>
        <taxon>Metazoa</taxon>
        <taxon>Ecdysozoa</taxon>
        <taxon>Arthropoda</taxon>
        <taxon>Chelicerata</taxon>
        <taxon>Arachnida</taxon>
        <taxon>Araneae</taxon>
        <taxon>Araneomorphae</taxon>
        <taxon>Entelegynae</taxon>
        <taxon>Araneoidea</taxon>
        <taxon>Nephilidae</taxon>
        <taxon>Trichonephila</taxon>
        <taxon>Trichonephila inaurata</taxon>
    </lineage>
</organism>
<protein>
    <submittedName>
        <fullName evidence="1">Uncharacterized protein</fullName>
    </submittedName>
</protein>
<evidence type="ECO:0000313" key="1">
    <source>
        <dbReference type="EMBL" id="GFY41227.1"/>
    </source>
</evidence>
<comment type="caution">
    <text evidence="1">The sequence shown here is derived from an EMBL/GenBank/DDBJ whole genome shotgun (WGS) entry which is preliminary data.</text>
</comment>
<sequence>METCFRCTLSKIMKYHVLVHNYAPFRGWPLINIDNDGFPEEPNPEQELILPDDKHEHTELYLTANLENARKLSDYKPWTHPWNLLQRQLLRDARLGTLQINNTDFSNSMYTSAWRRVFADNFIDFSCTDTDIAAYIREQKEESRPIHVFKEISKREMGGTFDHFRVLESIASPYYYVLPHHREPNLDEMRDIVTNWMLRSLDDPPHENVISRFESRFRIARRNMARFD</sequence>
<gene>
    <name evidence="1" type="primary">NCL1_56917</name>
    <name evidence="1" type="ORF">TNIN_438421</name>
</gene>
<proteinExistence type="predicted"/>
<keyword evidence="2" id="KW-1185">Reference proteome</keyword>
<name>A0A8X6WTK5_9ARAC</name>
<dbReference type="AlphaFoldDB" id="A0A8X6WTK5"/>
<dbReference type="EMBL" id="BMAV01002362">
    <property type="protein sequence ID" value="GFY41227.1"/>
    <property type="molecule type" value="Genomic_DNA"/>
</dbReference>
<evidence type="ECO:0000313" key="2">
    <source>
        <dbReference type="Proteomes" id="UP000886998"/>
    </source>
</evidence>
<accession>A0A8X6WTK5</accession>
<reference evidence="1" key="1">
    <citation type="submission" date="2020-08" db="EMBL/GenBank/DDBJ databases">
        <title>Multicomponent nature underlies the extraordinary mechanical properties of spider dragline silk.</title>
        <authorList>
            <person name="Kono N."/>
            <person name="Nakamura H."/>
            <person name="Mori M."/>
            <person name="Yoshida Y."/>
            <person name="Ohtoshi R."/>
            <person name="Malay A.D."/>
            <person name="Moran D.A.P."/>
            <person name="Tomita M."/>
            <person name="Numata K."/>
            <person name="Arakawa K."/>
        </authorList>
    </citation>
    <scope>NUCLEOTIDE SEQUENCE</scope>
</reference>
<dbReference type="Proteomes" id="UP000886998">
    <property type="component" value="Unassembled WGS sequence"/>
</dbReference>